<dbReference type="GO" id="GO:0003700">
    <property type="term" value="F:DNA-binding transcription factor activity"/>
    <property type="evidence" value="ECO:0007669"/>
    <property type="project" value="InterPro"/>
</dbReference>
<dbReference type="SMART" id="SM00347">
    <property type="entry name" value="HTH_MARR"/>
    <property type="match status" value="1"/>
</dbReference>
<evidence type="ECO:0000256" key="3">
    <source>
        <dbReference type="ARBA" id="ARBA00023163"/>
    </source>
</evidence>
<dbReference type="RefSeq" id="WP_188897712.1">
    <property type="nucleotide sequence ID" value="NZ_BMMZ01000015.1"/>
</dbReference>
<dbReference type="PROSITE" id="PS50995">
    <property type="entry name" value="HTH_MARR_2"/>
    <property type="match status" value="1"/>
</dbReference>
<gene>
    <name evidence="5" type="ORF">GCM10011575_43020</name>
</gene>
<evidence type="ECO:0000259" key="4">
    <source>
        <dbReference type="PROSITE" id="PS50995"/>
    </source>
</evidence>
<feature type="domain" description="HTH marR-type" evidence="4">
    <location>
        <begin position="11"/>
        <end position="143"/>
    </location>
</feature>
<dbReference type="InterPro" id="IPR000485">
    <property type="entry name" value="AsnC-type_HTH_dom"/>
</dbReference>
<name>A0A917W8S7_9ACTN</name>
<evidence type="ECO:0000256" key="2">
    <source>
        <dbReference type="ARBA" id="ARBA00023125"/>
    </source>
</evidence>
<evidence type="ECO:0000313" key="6">
    <source>
        <dbReference type="Proteomes" id="UP000613840"/>
    </source>
</evidence>
<comment type="caution">
    <text evidence="5">The sequence shown here is derived from an EMBL/GenBank/DDBJ whole genome shotgun (WGS) entry which is preliminary data.</text>
</comment>
<protein>
    <submittedName>
        <fullName evidence="5">MarR family transcriptional regulator</fullName>
    </submittedName>
</protein>
<dbReference type="GO" id="GO:0043565">
    <property type="term" value="F:sequence-specific DNA binding"/>
    <property type="evidence" value="ECO:0007669"/>
    <property type="project" value="InterPro"/>
</dbReference>
<dbReference type="InterPro" id="IPR036390">
    <property type="entry name" value="WH_DNA-bd_sf"/>
</dbReference>
<dbReference type="Gene3D" id="1.10.10.10">
    <property type="entry name" value="Winged helix-like DNA-binding domain superfamily/Winged helix DNA-binding domain"/>
    <property type="match status" value="1"/>
</dbReference>
<dbReference type="AlphaFoldDB" id="A0A917W8S7"/>
<evidence type="ECO:0000313" key="5">
    <source>
        <dbReference type="EMBL" id="GGL80164.1"/>
    </source>
</evidence>
<proteinExistence type="predicted"/>
<evidence type="ECO:0000256" key="1">
    <source>
        <dbReference type="ARBA" id="ARBA00023015"/>
    </source>
</evidence>
<dbReference type="PANTHER" id="PTHR42756:SF1">
    <property type="entry name" value="TRANSCRIPTIONAL REPRESSOR OF EMRAB OPERON"/>
    <property type="match status" value="1"/>
</dbReference>
<dbReference type="InterPro" id="IPR036388">
    <property type="entry name" value="WH-like_DNA-bd_sf"/>
</dbReference>
<dbReference type="PRINTS" id="PR00598">
    <property type="entry name" value="HTHMARR"/>
</dbReference>
<dbReference type="InterPro" id="IPR000835">
    <property type="entry name" value="HTH_MarR-typ"/>
</dbReference>
<accession>A0A917W8S7</accession>
<reference evidence="5" key="2">
    <citation type="submission" date="2020-09" db="EMBL/GenBank/DDBJ databases">
        <authorList>
            <person name="Sun Q."/>
            <person name="Zhou Y."/>
        </authorList>
    </citation>
    <scope>NUCLEOTIDE SEQUENCE</scope>
    <source>
        <strain evidence="5">CGMCC 4.7306</strain>
    </source>
</reference>
<dbReference type="Pfam" id="PF12802">
    <property type="entry name" value="MarR_2"/>
    <property type="match status" value="1"/>
</dbReference>
<organism evidence="5 6">
    <name type="scientific">Microlunatus endophyticus</name>
    <dbReference type="NCBI Taxonomy" id="1716077"/>
    <lineage>
        <taxon>Bacteria</taxon>
        <taxon>Bacillati</taxon>
        <taxon>Actinomycetota</taxon>
        <taxon>Actinomycetes</taxon>
        <taxon>Propionibacteriales</taxon>
        <taxon>Propionibacteriaceae</taxon>
        <taxon>Microlunatus</taxon>
    </lineage>
</organism>
<dbReference type="PRINTS" id="PR00033">
    <property type="entry name" value="HTHASNC"/>
</dbReference>
<keyword evidence="1" id="KW-0805">Transcription regulation</keyword>
<dbReference type="SUPFAM" id="SSF46785">
    <property type="entry name" value="Winged helix' DNA-binding domain"/>
    <property type="match status" value="1"/>
</dbReference>
<sequence length="145" mass="15577">MPSKPTAVEPEDALGYLVKHAHQRLTALTDGALVPLGIDSRDFGVLRLLVGREPLSQQEVGARLGLDRTTVVARIDGLEDKGIVTRQPDPADRRRNAIIVTERGLALCRKADAAYGAAEAAFLAPLSGAAATQFRRTLRTLLVID</sequence>
<reference evidence="5" key="1">
    <citation type="journal article" date="2014" name="Int. J. Syst. Evol. Microbiol.">
        <title>Complete genome sequence of Corynebacterium casei LMG S-19264T (=DSM 44701T), isolated from a smear-ripened cheese.</title>
        <authorList>
            <consortium name="US DOE Joint Genome Institute (JGI-PGF)"/>
            <person name="Walter F."/>
            <person name="Albersmeier A."/>
            <person name="Kalinowski J."/>
            <person name="Ruckert C."/>
        </authorList>
    </citation>
    <scope>NUCLEOTIDE SEQUENCE</scope>
    <source>
        <strain evidence="5">CGMCC 4.7306</strain>
    </source>
</reference>
<dbReference type="Proteomes" id="UP000613840">
    <property type="component" value="Unassembled WGS sequence"/>
</dbReference>
<keyword evidence="2" id="KW-0238">DNA-binding</keyword>
<keyword evidence="6" id="KW-1185">Reference proteome</keyword>
<dbReference type="EMBL" id="BMMZ01000015">
    <property type="protein sequence ID" value="GGL80164.1"/>
    <property type="molecule type" value="Genomic_DNA"/>
</dbReference>
<keyword evidence="3" id="KW-0804">Transcription</keyword>
<dbReference type="PANTHER" id="PTHR42756">
    <property type="entry name" value="TRANSCRIPTIONAL REGULATOR, MARR"/>
    <property type="match status" value="1"/>
</dbReference>